<evidence type="ECO:0000256" key="8">
    <source>
        <dbReference type="ARBA" id="ARBA00023136"/>
    </source>
</evidence>
<dbReference type="AlphaFoldDB" id="C0CS46"/>
<keyword evidence="5" id="KW-0598">Phosphotransferase system</keyword>
<evidence type="ECO:0000256" key="3">
    <source>
        <dbReference type="ARBA" id="ARBA00022475"/>
    </source>
</evidence>
<feature type="transmembrane region" description="Helical" evidence="9">
    <location>
        <begin position="363"/>
        <end position="386"/>
    </location>
</feature>
<dbReference type="GO" id="GO:0015577">
    <property type="term" value="F:galactitol transmembrane transporter activity"/>
    <property type="evidence" value="ECO:0007669"/>
    <property type="project" value="InterPro"/>
</dbReference>
<protein>
    <recommendedName>
        <fullName evidence="12">PTS system galactitol-specific EIIC component</fullName>
    </recommendedName>
</protein>
<evidence type="ECO:0000256" key="6">
    <source>
        <dbReference type="ARBA" id="ARBA00022692"/>
    </source>
</evidence>
<sequence length="474" mass="51727">MWDVLKLFFDTFENYITVPIIIFIICLIFKAPVKKAFMSAVLIGVGLKGMAFITSAFGSVLSELVNKLIENTGLNLPALDVGWQAVASVAYSTNIGMMFIGVGLIFQIIIFLVKITDIFQPSDLWNNYSIIVWGSMFYQIKKNMLMAFVLMLFINLVTLLIAEVVQKRWSTYYNYPGCAMIAPHHMGDAPMYLVLDVVLGKLGADKINLRPETIKKKMGFLGEPMYVGLIVGVILGVVGNITTLNTMESWGQIANVAVTCSAVMAIFPKVAGLFASGFTTITDYSRKTLKKSKYGKDREFIIAVNDALGYGEAATLTTGLLVIPVALLLAFILPGNIVLPVMVLPSLPYMVEVPVSLSNGNIFKSWVAACIVFCAKLLMASSWAAVFTEIAVGVGFEVTEGAVMIIGFIMSNCTAGLITYAFMTMNPVIIIPVVALYVVCFVLFKKNKTKVWDYLERNATGYQKTAAASGGDTV</sequence>
<keyword evidence="3" id="KW-1003">Cell membrane</keyword>
<comment type="caution">
    <text evidence="10">The sequence shown here is derived from an EMBL/GenBank/DDBJ whole genome shotgun (WGS) entry which is preliminary data.</text>
</comment>
<dbReference type="InterPro" id="IPR004703">
    <property type="entry name" value="PTS_sugar-sp_permease"/>
</dbReference>
<gene>
    <name evidence="10" type="ORF">RUMHYD_03712</name>
</gene>
<dbReference type="PANTHER" id="PTHR37324">
    <property type="entry name" value="PTS SYSTEM GALACTITOL-SPECIFIC EIIC COMPONENT"/>
    <property type="match status" value="1"/>
</dbReference>
<feature type="transmembrane region" description="Helical" evidence="9">
    <location>
        <begin position="124"/>
        <end position="140"/>
    </location>
</feature>
<evidence type="ECO:0000313" key="10">
    <source>
        <dbReference type="EMBL" id="EEG47419.1"/>
    </source>
</evidence>
<reference evidence="10 11" key="1">
    <citation type="submission" date="2009-01" db="EMBL/GenBank/DDBJ databases">
        <authorList>
            <person name="Fulton L."/>
            <person name="Clifton S."/>
            <person name="Fulton B."/>
            <person name="Xu J."/>
            <person name="Minx P."/>
            <person name="Pepin K.H."/>
            <person name="Johnson M."/>
            <person name="Bhonagiri V."/>
            <person name="Nash W.E."/>
            <person name="Mardis E.R."/>
            <person name="Wilson R.K."/>
        </authorList>
    </citation>
    <scope>NUCLEOTIDE SEQUENCE [LARGE SCALE GENOMIC DNA]</scope>
    <source>
        <strain evidence="11">DSM 10507 / JCM 14656 / S5a33</strain>
    </source>
</reference>
<keyword evidence="11" id="KW-1185">Reference proteome</keyword>
<keyword evidence="7 9" id="KW-1133">Transmembrane helix</keyword>
<dbReference type="GO" id="GO:0009401">
    <property type="term" value="P:phosphoenolpyruvate-dependent sugar phosphotransferase system"/>
    <property type="evidence" value="ECO:0007669"/>
    <property type="project" value="UniProtKB-KW"/>
</dbReference>
<dbReference type="RefSeq" id="WP_005952321.1">
    <property type="nucleotide sequence ID" value="NZ_CP136423.1"/>
</dbReference>
<evidence type="ECO:0000313" key="11">
    <source>
        <dbReference type="Proteomes" id="UP000003100"/>
    </source>
</evidence>
<name>C0CS46_BLAHS</name>
<dbReference type="EMBL" id="ACBZ01000197">
    <property type="protein sequence ID" value="EEG47419.1"/>
    <property type="molecule type" value="Genomic_DNA"/>
</dbReference>
<dbReference type="GO" id="GO:0005886">
    <property type="term" value="C:plasma membrane"/>
    <property type="evidence" value="ECO:0007669"/>
    <property type="project" value="UniProtKB-SubCell"/>
</dbReference>
<dbReference type="PIRSF" id="PIRSF006304">
    <property type="entry name" value="GatC"/>
    <property type="match status" value="1"/>
</dbReference>
<evidence type="ECO:0000256" key="4">
    <source>
        <dbReference type="ARBA" id="ARBA00022597"/>
    </source>
</evidence>
<evidence type="ECO:0000256" key="2">
    <source>
        <dbReference type="ARBA" id="ARBA00022448"/>
    </source>
</evidence>
<feature type="transmembrane region" description="Helical" evidence="9">
    <location>
        <begin position="146"/>
        <end position="165"/>
    </location>
</feature>
<feature type="transmembrane region" description="Helical" evidence="9">
    <location>
        <begin position="398"/>
        <end position="422"/>
    </location>
</feature>
<feature type="transmembrane region" description="Helical" evidence="9">
    <location>
        <begin position="36"/>
        <end position="61"/>
    </location>
</feature>
<evidence type="ECO:0000256" key="1">
    <source>
        <dbReference type="ARBA" id="ARBA00004651"/>
    </source>
</evidence>
<feature type="transmembrane region" description="Helical" evidence="9">
    <location>
        <begin position="81"/>
        <end position="112"/>
    </location>
</feature>
<dbReference type="PATRIC" id="fig|476272.21.peg.392"/>
<keyword evidence="6 9" id="KW-0812">Transmembrane</keyword>
<feature type="transmembrane region" description="Helical" evidence="9">
    <location>
        <begin position="12"/>
        <end position="29"/>
    </location>
</feature>
<dbReference type="PANTHER" id="PTHR37324:SF2">
    <property type="entry name" value="PTS SYSTEM GALACTITOL-SPECIFIC EIIC COMPONENT"/>
    <property type="match status" value="1"/>
</dbReference>
<evidence type="ECO:0000256" key="9">
    <source>
        <dbReference type="SAM" id="Phobius"/>
    </source>
</evidence>
<keyword evidence="4" id="KW-0762">Sugar transport</keyword>
<dbReference type="eggNOG" id="COG3775">
    <property type="taxonomic scope" value="Bacteria"/>
</dbReference>
<organism evidence="10 11">
    <name type="scientific">Blautia hydrogenotrophica (strain DSM 10507 / JCM 14656 / S5a33)</name>
    <name type="common">Ruminococcus hydrogenotrophicus</name>
    <dbReference type="NCBI Taxonomy" id="476272"/>
    <lineage>
        <taxon>Bacteria</taxon>
        <taxon>Bacillati</taxon>
        <taxon>Bacillota</taxon>
        <taxon>Clostridia</taxon>
        <taxon>Lachnospirales</taxon>
        <taxon>Lachnospiraceae</taxon>
        <taxon>Blautia</taxon>
    </lineage>
</organism>
<dbReference type="HOGENOM" id="CLU_040393_0_1_9"/>
<keyword evidence="2" id="KW-0813">Transport</keyword>
<keyword evidence="8 9" id="KW-0472">Membrane</keyword>
<accession>C0CS46</accession>
<dbReference type="GeneID" id="86823465"/>
<evidence type="ECO:0008006" key="12">
    <source>
        <dbReference type="Google" id="ProtNLM"/>
    </source>
</evidence>
<dbReference type="Proteomes" id="UP000003100">
    <property type="component" value="Unassembled WGS sequence"/>
</dbReference>
<comment type="subcellular location">
    <subcellularLocation>
        <location evidence="1">Cell membrane</location>
        <topology evidence="1">Multi-pass membrane protein</topology>
    </subcellularLocation>
</comment>
<dbReference type="Pfam" id="PF03611">
    <property type="entry name" value="EIIC-GAT"/>
    <property type="match status" value="1"/>
</dbReference>
<feature type="transmembrane region" description="Helical" evidence="9">
    <location>
        <begin position="256"/>
        <end position="281"/>
    </location>
</feature>
<reference evidence="10 11" key="2">
    <citation type="submission" date="2009-02" db="EMBL/GenBank/DDBJ databases">
        <title>Draft genome sequence of Blautia hydrogenotrophica DSM 10507 (Ruminococcus hydrogenotrophicus DSM 10507).</title>
        <authorList>
            <person name="Sudarsanam P."/>
            <person name="Ley R."/>
            <person name="Guruge J."/>
            <person name="Turnbaugh P.J."/>
            <person name="Mahowald M."/>
            <person name="Liep D."/>
            <person name="Gordon J."/>
        </authorList>
    </citation>
    <scope>NUCLEOTIDE SEQUENCE [LARGE SCALE GENOMIC DNA]</scope>
    <source>
        <strain evidence="11">DSM 10507 / JCM 14656 / S5a33</strain>
    </source>
</reference>
<feature type="transmembrane region" description="Helical" evidence="9">
    <location>
        <begin position="225"/>
        <end position="244"/>
    </location>
</feature>
<feature type="transmembrane region" description="Helical" evidence="9">
    <location>
        <begin position="428"/>
        <end position="444"/>
    </location>
</feature>
<dbReference type="InterPro" id="IPR013853">
    <property type="entry name" value="EIIC-GAT"/>
</dbReference>
<evidence type="ECO:0000256" key="7">
    <source>
        <dbReference type="ARBA" id="ARBA00022989"/>
    </source>
</evidence>
<proteinExistence type="predicted"/>
<feature type="transmembrane region" description="Helical" evidence="9">
    <location>
        <begin position="320"/>
        <end position="343"/>
    </location>
</feature>
<evidence type="ECO:0000256" key="5">
    <source>
        <dbReference type="ARBA" id="ARBA00022683"/>
    </source>
</evidence>